<keyword evidence="5" id="KW-0472">Membrane</keyword>
<organism evidence="7 8">
    <name type="scientific">Prorocentrum cordatum</name>
    <dbReference type="NCBI Taxonomy" id="2364126"/>
    <lineage>
        <taxon>Eukaryota</taxon>
        <taxon>Sar</taxon>
        <taxon>Alveolata</taxon>
        <taxon>Dinophyceae</taxon>
        <taxon>Prorocentrales</taxon>
        <taxon>Prorocentraceae</taxon>
        <taxon>Prorocentrum</taxon>
    </lineage>
</organism>
<name>A0ABN9PPR4_9DINO</name>
<reference evidence="7" key="1">
    <citation type="submission" date="2023-10" db="EMBL/GenBank/DDBJ databases">
        <authorList>
            <person name="Chen Y."/>
            <person name="Shah S."/>
            <person name="Dougan E. K."/>
            <person name="Thang M."/>
            <person name="Chan C."/>
        </authorList>
    </citation>
    <scope>NUCLEOTIDE SEQUENCE [LARGE SCALE GENOMIC DNA]</scope>
</reference>
<dbReference type="Proteomes" id="UP001189429">
    <property type="component" value="Unassembled WGS sequence"/>
</dbReference>
<feature type="domain" description="IBR" evidence="6">
    <location>
        <begin position="133"/>
        <end position="199"/>
    </location>
</feature>
<proteinExistence type="predicted"/>
<comment type="caution">
    <text evidence="7">The sequence shown here is derived from an EMBL/GenBank/DDBJ whole genome shotgun (WGS) entry which is preliminary data.</text>
</comment>
<evidence type="ECO:0000256" key="3">
    <source>
        <dbReference type="ARBA" id="ARBA00022786"/>
    </source>
</evidence>
<dbReference type="EMBL" id="CAUYUJ010001260">
    <property type="protein sequence ID" value="CAK0795095.1"/>
    <property type="molecule type" value="Genomic_DNA"/>
</dbReference>
<feature type="transmembrane region" description="Helical" evidence="5">
    <location>
        <begin position="20"/>
        <end position="39"/>
    </location>
</feature>
<evidence type="ECO:0000313" key="7">
    <source>
        <dbReference type="EMBL" id="CAK0795095.1"/>
    </source>
</evidence>
<dbReference type="Gene3D" id="1.20.120.1750">
    <property type="match status" value="1"/>
</dbReference>
<dbReference type="SUPFAM" id="SSF57850">
    <property type="entry name" value="RING/U-box"/>
    <property type="match status" value="1"/>
</dbReference>
<evidence type="ECO:0000256" key="5">
    <source>
        <dbReference type="SAM" id="Phobius"/>
    </source>
</evidence>
<evidence type="ECO:0000256" key="1">
    <source>
        <dbReference type="ARBA" id="ARBA00022723"/>
    </source>
</evidence>
<dbReference type="InterPro" id="IPR002867">
    <property type="entry name" value="IBR_dom"/>
</dbReference>
<gene>
    <name evidence="7" type="ORF">PCOR1329_LOCUS4865</name>
</gene>
<keyword evidence="3" id="KW-0833">Ubl conjugation pathway</keyword>
<evidence type="ECO:0000313" key="8">
    <source>
        <dbReference type="Proteomes" id="UP001189429"/>
    </source>
</evidence>
<keyword evidence="5" id="KW-1133">Transmembrane helix</keyword>
<keyword evidence="4" id="KW-0862">Zinc</keyword>
<evidence type="ECO:0000256" key="4">
    <source>
        <dbReference type="ARBA" id="ARBA00022833"/>
    </source>
</evidence>
<keyword evidence="8" id="KW-1185">Reference proteome</keyword>
<keyword evidence="1" id="KW-0479">Metal-binding</keyword>
<evidence type="ECO:0000256" key="2">
    <source>
        <dbReference type="ARBA" id="ARBA00022771"/>
    </source>
</evidence>
<dbReference type="SMART" id="SM00647">
    <property type="entry name" value="IBR"/>
    <property type="match status" value="1"/>
</dbReference>
<keyword evidence="2" id="KW-0863">Zinc-finger</keyword>
<protein>
    <recommendedName>
        <fullName evidence="6">IBR domain-containing protein</fullName>
    </recommendedName>
</protein>
<evidence type="ECO:0000259" key="6">
    <source>
        <dbReference type="SMART" id="SM00647"/>
    </source>
</evidence>
<sequence length="244" mass="26714">MRQRTCDALTQRRCRESHSFVFLAGAALAGLCLRCSPVYDVAARRPCAMASFCLASACCGVAVEPSQTITECGEVRRCQRRVGAEALPPRADLCGCLASCGERCLGTATSAADEFELRPEELLQEDAAAREARQLREMLTEALGEAVRQCPFCKVACVKQDADDCDHIFCRCGREFCWQCGADREVIFHHGNHHHKPSCPFYTDFAERSPKLVPHCPQCKATGQPCRPPPGTRALRRVGCCGGS</sequence>
<accession>A0ABN9PPR4</accession>
<keyword evidence="5" id="KW-0812">Transmembrane</keyword>